<feature type="transmembrane region" description="Helical" evidence="1">
    <location>
        <begin position="21"/>
        <end position="47"/>
    </location>
</feature>
<dbReference type="AlphaFoldDB" id="A0A7M1SV73"/>
<evidence type="ECO:0000313" key="3">
    <source>
        <dbReference type="Proteomes" id="UP000593758"/>
    </source>
</evidence>
<organism evidence="2 3">
    <name type="scientific">Ruania alkalisoli</name>
    <dbReference type="NCBI Taxonomy" id="2779775"/>
    <lineage>
        <taxon>Bacteria</taxon>
        <taxon>Bacillati</taxon>
        <taxon>Actinomycetota</taxon>
        <taxon>Actinomycetes</taxon>
        <taxon>Micrococcales</taxon>
        <taxon>Ruaniaceae</taxon>
        <taxon>Ruania</taxon>
    </lineage>
</organism>
<keyword evidence="3" id="KW-1185">Reference proteome</keyword>
<dbReference type="Proteomes" id="UP000593758">
    <property type="component" value="Chromosome"/>
</dbReference>
<sequence>MNSASVLESRWHRVLAVYADLVKLCAITALLSLGVVTIPVALATAYDGVRHLVRTGDLPPSGRAVQELWRPATVTGLPPLALGAGAVLIVVRSPSPFLSAAALAIAVITIIVLVRAAATISRSPGATDAAAWQRVLRDLVLYPAQTVLLVLPWAVVALVVVFVPVAMTVPLWCVALSLPPWAGVLTVRWASTLLTTRSTHVLTERSIP</sequence>
<feature type="transmembrane region" description="Helical" evidence="1">
    <location>
        <begin position="97"/>
        <end position="118"/>
    </location>
</feature>
<dbReference type="EMBL" id="CP063169">
    <property type="protein sequence ID" value="QOR71435.1"/>
    <property type="molecule type" value="Genomic_DNA"/>
</dbReference>
<keyword evidence="1" id="KW-1133">Transmembrane helix</keyword>
<keyword evidence="1" id="KW-0472">Membrane</keyword>
<feature type="transmembrane region" description="Helical" evidence="1">
    <location>
        <begin position="68"/>
        <end position="91"/>
    </location>
</feature>
<dbReference type="RefSeq" id="WP_193498096.1">
    <property type="nucleotide sequence ID" value="NZ_CP063169.1"/>
</dbReference>
<dbReference type="KEGG" id="halt:IM660_03810"/>
<name>A0A7M1SV73_9MICO</name>
<gene>
    <name evidence="2" type="ORF">IM660_03810</name>
</gene>
<feature type="transmembrane region" description="Helical" evidence="1">
    <location>
        <begin position="139"/>
        <end position="163"/>
    </location>
</feature>
<feature type="transmembrane region" description="Helical" evidence="1">
    <location>
        <begin position="169"/>
        <end position="190"/>
    </location>
</feature>
<evidence type="ECO:0000313" key="2">
    <source>
        <dbReference type="EMBL" id="QOR71435.1"/>
    </source>
</evidence>
<protein>
    <submittedName>
        <fullName evidence="2">Uncharacterized protein</fullName>
    </submittedName>
</protein>
<evidence type="ECO:0000256" key="1">
    <source>
        <dbReference type="SAM" id="Phobius"/>
    </source>
</evidence>
<reference evidence="2 3" key="1">
    <citation type="submission" date="2020-10" db="EMBL/GenBank/DDBJ databases">
        <title>Haloactinobacterium sp. RN3S43, a bacterium isolated from saline soil.</title>
        <authorList>
            <person name="Sun J.-Q."/>
        </authorList>
    </citation>
    <scope>NUCLEOTIDE SEQUENCE [LARGE SCALE GENOMIC DNA]</scope>
    <source>
        <strain evidence="2 3">RN3S43</strain>
    </source>
</reference>
<proteinExistence type="predicted"/>
<accession>A0A7M1SV73</accession>
<keyword evidence="1" id="KW-0812">Transmembrane</keyword>